<keyword evidence="5" id="KW-1185">Reference proteome</keyword>
<dbReference type="PANTHER" id="PTHR43877">
    <property type="entry name" value="AMINOALKYLPHOSPHONATE N-ACETYLTRANSFERASE-RELATED-RELATED"/>
    <property type="match status" value="1"/>
</dbReference>
<comment type="caution">
    <text evidence="4">The sequence shown here is derived from an EMBL/GenBank/DDBJ whole genome shotgun (WGS) entry which is preliminary data.</text>
</comment>
<dbReference type="Pfam" id="PF00583">
    <property type="entry name" value="Acetyltransf_1"/>
    <property type="match status" value="1"/>
</dbReference>
<accession>A0A927EVM9</accession>
<dbReference type="AlphaFoldDB" id="A0A927EVM9"/>
<protein>
    <submittedName>
        <fullName evidence="4">GNAT family N-acetyltransferase</fullName>
    </submittedName>
</protein>
<sequence>MGAPNCRPPTIRRPPHRLLTGHLGAPCGRAVGSLIVPTISPLSGSDLLAEADTLARLLVDVVADGASVGFLAPLPHTEARSWWLARADAVTAGAALVWVARTPDGRAVGTITLTPGGMPNGRHRADVAKLMVHPDARGRGVARDLLRAAEDAAREAGITLLVLDTETGSPAERLYRAAGWTEAGTVPDYAADPAGVLRPTTYYYKRTAS</sequence>
<keyword evidence="1" id="KW-0808">Transferase</keyword>
<reference evidence="4" key="1">
    <citation type="submission" date="2020-09" db="EMBL/GenBank/DDBJ databases">
        <title>Secondary metabolite and genome analysis of marine Streptomyces chumphonensis KK1-2T.</title>
        <authorList>
            <person name="Phongsopitanun W."/>
            <person name="Kanchanasin P."/>
            <person name="Pittayakhajonwut P."/>
            <person name="Suwanborirux K."/>
            <person name="Tanasupawat S."/>
        </authorList>
    </citation>
    <scope>NUCLEOTIDE SEQUENCE</scope>
    <source>
        <strain evidence="4">KK1-2</strain>
    </source>
</reference>
<dbReference type="CDD" id="cd04301">
    <property type="entry name" value="NAT_SF"/>
    <property type="match status" value="1"/>
</dbReference>
<dbReference type="EMBL" id="JACXYU010000001">
    <property type="protein sequence ID" value="MBD3930341.1"/>
    <property type="molecule type" value="Genomic_DNA"/>
</dbReference>
<dbReference type="GO" id="GO:0016747">
    <property type="term" value="F:acyltransferase activity, transferring groups other than amino-acyl groups"/>
    <property type="evidence" value="ECO:0007669"/>
    <property type="project" value="InterPro"/>
</dbReference>
<dbReference type="Proteomes" id="UP000632289">
    <property type="component" value="Unassembled WGS sequence"/>
</dbReference>
<gene>
    <name evidence="4" type="ORF">IF129_01960</name>
</gene>
<dbReference type="SUPFAM" id="SSF55729">
    <property type="entry name" value="Acyl-CoA N-acyltransferases (Nat)"/>
    <property type="match status" value="1"/>
</dbReference>
<dbReference type="PROSITE" id="PS51186">
    <property type="entry name" value="GNAT"/>
    <property type="match status" value="1"/>
</dbReference>
<evidence type="ECO:0000256" key="1">
    <source>
        <dbReference type="ARBA" id="ARBA00022679"/>
    </source>
</evidence>
<dbReference type="PANTHER" id="PTHR43877:SF2">
    <property type="entry name" value="AMINOALKYLPHOSPHONATE N-ACETYLTRANSFERASE-RELATED"/>
    <property type="match status" value="1"/>
</dbReference>
<dbReference type="Gene3D" id="3.40.630.30">
    <property type="match status" value="1"/>
</dbReference>
<keyword evidence="2" id="KW-0012">Acyltransferase</keyword>
<evidence type="ECO:0000259" key="3">
    <source>
        <dbReference type="PROSITE" id="PS51186"/>
    </source>
</evidence>
<evidence type="ECO:0000313" key="5">
    <source>
        <dbReference type="Proteomes" id="UP000632289"/>
    </source>
</evidence>
<dbReference type="InterPro" id="IPR016181">
    <property type="entry name" value="Acyl_CoA_acyltransferase"/>
</dbReference>
<organism evidence="4 5">
    <name type="scientific">Streptomyces chumphonensis</name>
    <dbReference type="NCBI Taxonomy" id="1214925"/>
    <lineage>
        <taxon>Bacteria</taxon>
        <taxon>Bacillati</taxon>
        <taxon>Actinomycetota</taxon>
        <taxon>Actinomycetes</taxon>
        <taxon>Kitasatosporales</taxon>
        <taxon>Streptomycetaceae</taxon>
        <taxon>Streptomyces</taxon>
    </lineage>
</organism>
<proteinExistence type="predicted"/>
<name>A0A927EVM9_9ACTN</name>
<evidence type="ECO:0000256" key="2">
    <source>
        <dbReference type="ARBA" id="ARBA00023315"/>
    </source>
</evidence>
<evidence type="ECO:0000313" key="4">
    <source>
        <dbReference type="EMBL" id="MBD3930341.1"/>
    </source>
</evidence>
<dbReference type="InterPro" id="IPR050832">
    <property type="entry name" value="Bact_Acetyltransf"/>
</dbReference>
<dbReference type="InterPro" id="IPR000182">
    <property type="entry name" value="GNAT_dom"/>
</dbReference>
<feature type="domain" description="N-acetyltransferase" evidence="3">
    <location>
        <begin position="37"/>
        <end position="209"/>
    </location>
</feature>